<dbReference type="Pfam" id="PF07676">
    <property type="entry name" value="PD40"/>
    <property type="match status" value="1"/>
</dbReference>
<dbReference type="RefSeq" id="WP_111946379.1">
    <property type="nucleotide sequence ID" value="NZ_CADEVY010000004.1"/>
</dbReference>
<evidence type="ECO:0000313" key="3">
    <source>
        <dbReference type="Proteomes" id="UP000029590"/>
    </source>
</evidence>
<dbReference type="AlphaFoldDB" id="A0AAW3ESG5"/>
<protein>
    <submittedName>
        <fullName evidence="2">Lactonase, 7-bladed beta-propeller family protein</fullName>
    </submittedName>
</protein>
<dbReference type="InterPro" id="IPR015943">
    <property type="entry name" value="WD40/YVTN_repeat-like_dom_sf"/>
</dbReference>
<accession>A0AAW3ESG5</accession>
<organism evidence="2 3">
    <name type="scientific">Burkholderia gladioli</name>
    <name type="common">Pseudomonas marginata</name>
    <name type="synonym">Phytomonas marginata</name>
    <dbReference type="NCBI Taxonomy" id="28095"/>
    <lineage>
        <taxon>Bacteria</taxon>
        <taxon>Pseudomonadati</taxon>
        <taxon>Pseudomonadota</taxon>
        <taxon>Betaproteobacteria</taxon>
        <taxon>Burkholderiales</taxon>
        <taxon>Burkholderiaceae</taxon>
        <taxon>Burkholderia</taxon>
    </lineage>
</organism>
<dbReference type="PANTHER" id="PTHR47197">
    <property type="entry name" value="PROTEIN NIRF"/>
    <property type="match status" value="1"/>
</dbReference>
<sequence length="390" mass="39159">MTSLFSSAGPARRCLVAGTLALWAGIGAAQVPPGGAVYLAGNQGSVTVLNAVNLKQIASIPRAGAAGAYQLQASPSGQRVYGVAYASGPNTTATLFAIDTASNQVAATAVRANSTTGGFALPVGSGKLYTNGNQTHQPPVTGTGGIYQSDAVVNVLDAGTLQPLKQIVIATLGNGSGPGGAIAASPDGSRIYAANVNFRSIAVIDAQTDTLLATIDTSSVNNGYPASLAVTPDGSKLFLAQGINGTEPGKLAVIDTASRAIVKLIDLPGAGPRPASLSISPDGQQLYVANGQADFPSHQNGLFVVDVATLAVTRSLPAPDDVFSFTNSGVAQDGYRILFNPSYTAAGQTGLLSLDPAENRISARVLLPAGANWSSGLAVVAGNRACATAR</sequence>
<dbReference type="InterPro" id="IPR011044">
    <property type="entry name" value="Quino_amine_DH_bsu"/>
</dbReference>
<proteinExistence type="predicted"/>
<dbReference type="KEGG" id="bgo:BM43_3366"/>
<keyword evidence="1" id="KW-0732">Signal</keyword>
<name>A0AAW3ESG5_BURGA</name>
<evidence type="ECO:0000313" key="2">
    <source>
        <dbReference type="EMBL" id="KGC10676.1"/>
    </source>
</evidence>
<feature type="signal peptide" evidence="1">
    <location>
        <begin position="1"/>
        <end position="29"/>
    </location>
</feature>
<dbReference type="Proteomes" id="UP000029590">
    <property type="component" value="Unassembled WGS sequence"/>
</dbReference>
<feature type="chain" id="PRO_5043351980" evidence="1">
    <location>
        <begin position="30"/>
        <end position="390"/>
    </location>
</feature>
<reference evidence="2 3" key="1">
    <citation type="submission" date="2014-04" db="EMBL/GenBank/DDBJ databases">
        <authorList>
            <person name="Bishop-Lilly K.A."/>
            <person name="Broomall S.M."/>
            <person name="Chain P.S."/>
            <person name="Chertkov O."/>
            <person name="Coyne S.R."/>
            <person name="Daligault H.E."/>
            <person name="Davenport K.W."/>
            <person name="Erkkila T."/>
            <person name="Frey K.G."/>
            <person name="Gibbons H.S."/>
            <person name="Gu W."/>
            <person name="Jaissle J."/>
            <person name="Johnson S.L."/>
            <person name="Koroleva G.I."/>
            <person name="Ladner J.T."/>
            <person name="Lo C.-C."/>
            <person name="Minogue T.D."/>
            <person name="Munk C."/>
            <person name="Palacios G.F."/>
            <person name="Redden C.L."/>
            <person name="Rosenzweig C.N."/>
            <person name="Scholz M.B."/>
            <person name="Teshima H."/>
            <person name="Xu Y."/>
        </authorList>
    </citation>
    <scope>NUCLEOTIDE SEQUENCE [LARGE SCALE GENOMIC DNA]</scope>
    <source>
        <strain evidence="3">gladioli</strain>
    </source>
</reference>
<dbReference type="SUPFAM" id="SSF50969">
    <property type="entry name" value="YVTN repeat-like/Quinoprotein amine dehydrogenase"/>
    <property type="match status" value="1"/>
</dbReference>
<dbReference type="InterPro" id="IPR051200">
    <property type="entry name" value="Host-pathogen_enzymatic-act"/>
</dbReference>
<dbReference type="EMBL" id="JPGG01000018">
    <property type="protein sequence ID" value="KGC10676.1"/>
    <property type="molecule type" value="Genomic_DNA"/>
</dbReference>
<evidence type="ECO:0000256" key="1">
    <source>
        <dbReference type="SAM" id="SignalP"/>
    </source>
</evidence>
<dbReference type="PANTHER" id="PTHR47197:SF3">
    <property type="entry name" value="DIHYDRO-HEME D1 DEHYDROGENASE"/>
    <property type="match status" value="1"/>
</dbReference>
<dbReference type="Gene3D" id="2.130.10.10">
    <property type="entry name" value="YVTN repeat-like/Quinoprotein amine dehydrogenase"/>
    <property type="match status" value="2"/>
</dbReference>
<dbReference type="InterPro" id="IPR011659">
    <property type="entry name" value="WD40"/>
</dbReference>
<comment type="caution">
    <text evidence="2">The sequence shown here is derived from an EMBL/GenBank/DDBJ whole genome shotgun (WGS) entry which is preliminary data.</text>
</comment>
<gene>
    <name evidence="2" type="ORF">DM48_5550</name>
</gene>